<accession>A0ABN1B0I8</accession>
<feature type="transmembrane region" description="Helical" evidence="1">
    <location>
        <begin position="20"/>
        <end position="38"/>
    </location>
</feature>
<name>A0ABN1B0I8_9BACI</name>
<feature type="transmembrane region" description="Helical" evidence="1">
    <location>
        <begin position="69"/>
        <end position="87"/>
    </location>
</feature>
<evidence type="ECO:0000313" key="2">
    <source>
        <dbReference type="EMBL" id="GAA0487758.1"/>
    </source>
</evidence>
<dbReference type="Proteomes" id="UP001500880">
    <property type="component" value="Unassembled WGS sequence"/>
</dbReference>
<proteinExistence type="predicted"/>
<protein>
    <submittedName>
        <fullName evidence="2">Uncharacterized protein</fullName>
    </submittedName>
</protein>
<reference evidence="2 3" key="1">
    <citation type="journal article" date="2019" name="Int. J. Syst. Evol. Microbiol.">
        <title>The Global Catalogue of Microorganisms (GCM) 10K type strain sequencing project: providing services to taxonomists for standard genome sequencing and annotation.</title>
        <authorList>
            <consortium name="The Broad Institute Genomics Platform"/>
            <consortium name="The Broad Institute Genome Sequencing Center for Infectious Disease"/>
            <person name="Wu L."/>
            <person name="Ma J."/>
        </authorList>
    </citation>
    <scope>NUCLEOTIDE SEQUENCE [LARGE SCALE GENOMIC DNA]</scope>
    <source>
        <strain evidence="2 3">JCM 12389</strain>
    </source>
</reference>
<keyword evidence="1" id="KW-0812">Transmembrane</keyword>
<sequence>MFERKFRMRHKSEKYFKYQYLSIIACILLAVLAIWQQIQILYLLSFYALTLSFIFDGLGHYIRNEQADFYQQLIRALLIFLLTTLFYF</sequence>
<comment type="caution">
    <text evidence="2">The sequence shown here is derived from an EMBL/GenBank/DDBJ whole genome shotgun (WGS) entry which is preliminary data.</text>
</comment>
<keyword evidence="1" id="KW-1133">Transmembrane helix</keyword>
<keyword evidence="3" id="KW-1185">Reference proteome</keyword>
<dbReference type="EMBL" id="BAAADO010000002">
    <property type="protein sequence ID" value="GAA0487758.1"/>
    <property type="molecule type" value="Genomic_DNA"/>
</dbReference>
<feature type="transmembrane region" description="Helical" evidence="1">
    <location>
        <begin position="44"/>
        <end position="62"/>
    </location>
</feature>
<keyword evidence="1" id="KW-0472">Membrane</keyword>
<evidence type="ECO:0000256" key="1">
    <source>
        <dbReference type="SAM" id="Phobius"/>
    </source>
</evidence>
<evidence type="ECO:0000313" key="3">
    <source>
        <dbReference type="Proteomes" id="UP001500880"/>
    </source>
</evidence>
<gene>
    <name evidence="2" type="ORF">GCM10008986_11620</name>
</gene>
<organism evidence="2 3">
    <name type="scientific">Salinibacillus aidingensis</name>
    <dbReference type="NCBI Taxonomy" id="237684"/>
    <lineage>
        <taxon>Bacteria</taxon>
        <taxon>Bacillati</taxon>
        <taxon>Bacillota</taxon>
        <taxon>Bacilli</taxon>
        <taxon>Bacillales</taxon>
        <taxon>Bacillaceae</taxon>
        <taxon>Salinibacillus</taxon>
    </lineage>
</organism>